<dbReference type="RefSeq" id="WP_277860381.1">
    <property type="nucleotide sequence ID" value="NZ_JARRAG010000002.1"/>
</dbReference>
<proteinExistence type="predicted"/>
<protein>
    <submittedName>
        <fullName evidence="1">Uncharacterized protein</fullName>
    </submittedName>
</protein>
<dbReference type="Proteomes" id="UP001216907">
    <property type="component" value="Unassembled WGS sequence"/>
</dbReference>
<sequence length="142" mass="15356">MIAARRRSARRGSLLIETAMSALMLMIAMTLITKVVASVASERRAWDRRRCATAEAANVMERLSARPFDALATGPVPGLALAPEAARALPGAELKADVVADDPAGGAGSKRIGLQLRWRNRSGGWDAPVRLTTWVHRRKEKS</sequence>
<organism evidence="1 2">
    <name type="scientific">Paludisphaera mucosa</name>
    <dbReference type="NCBI Taxonomy" id="3030827"/>
    <lineage>
        <taxon>Bacteria</taxon>
        <taxon>Pseudomonadati</taxon>
        <taxon>Planctomycetota</taxon>
        <taxon>Planctomycetia</taxon>
        <taxon>Isosphaerales</taxon>
        <taxon>Isosphaeraceae</taxon>
        <taxon>Paludisphaera</taxon>
    </lineage>
</organism>
<accession>A0ABT6F8Z7</accession>
<evidence type="ECO:0000313" key="2">
    <source>
        <dbReference type="Proteomes" id="UP001216907"/>
    </source>
</evidence>
<evidence type="ECO:0000313" key="1">
    <source>
        <dbReference type="EMBL" id="MDG3004019.1"/>
    </source>
</evidence>
<comment type="caution">
    <text evidence="1">The sequence shown here is derived from an EMBL/GenBank/DDBJ whole genome shotgun (WGS) entry which is preliminary data.</text>
</comment>
<dbReference type="EMBL" id="JARRAG010000002">
    <property type="protein sequence ID" value="MDG3004019.1"/>
    <property type="molecule type" value="Genomic_DNA"/>
</dbReference>
<name>A0ABT6F8Z7_9BACT</name>
<keyword evidence="2" id="KW-1185">Reference proteome</keyword>
<reference evidence="1 2" key="1">
    <citation type="submission" date="2023-03" db="EMBL/GenBank/DDBJ databases">
        <title>Paludisphaera mucosa sp. nov. a novel planctomycete from northern fen.</title>
        <authorList>
            <person name="Ivanova A."/>
        </authorList>
    </citation>
    <scope>NUCLEOTIDE SEQUENCE [LARGE SCALE GENOMIC DNA]</scope>
    <source>
        <strain evidence="1 2">Pla2</strain>
    </source>
</reference>
<gene>
    <name evidence="1" type="ORF">PZE19_09565</name>
</gene>